<dbReference type="AlphaFoldDB" id="A0A086XQT9"/>
<comment type="caution">
    <text evidence="1">The sequence shown here is derived from an EMBL/GenBank/DDBJ whole genome shotgun (WGS) entry which is preliminary data.</text>
</comment>
<dbReference type="eggNOG" id="ENOG502ZBQM">
    <property type="taxonomic scope" value="Bacteria"/>
</dbReference>
<evidence type="ECO:0000313" key="2">
    <source>
        <dbReference type="Proteomes" id="UP000028824"/>
    </source>
</evidence>
<evidence type="ECO:0000313" key="1">
    <source>
        <dbReference type="EMBL" id="KFI24389.1"/>
    </source>
</evidence>
<accession>A0A086XQT9</accession>
<dbReference type="STRING" id="1105367.CG50_10485"/>
<name>A0A086XQT9_9RHOB</name>
<dbReference type="EMBL" id="JFZB01000050">
    <property type="protein sequence ID" value="KFI24389.1"/>
    <property type="molecule type" value="Genomic_DNA"/>
</dbReference>
<dbReference type="GO" id="GO:0016740">
    <property type="term" value="F:transferase activity"/>
    <property type="evidence" value="ECO:0007669"/>
    <property type="project" value="UniProtKB-KW"/>
</dbReference>
<keyword evidence="2" id="KW-1185">Reference proteome</keyword>
<sequence length="146" mass="15306">MPTQSTTERLLASLHSLLSGAMPPGAKVLRNAILPEKVPAAGVVILRDGDPGPPEVWLSPPGYYYEHRAEIEVVVDGTPAARDAAFDALRLTIGTALAADRTLGGLCDYITPEAPEPVLLAIDGNEGLKATVIPVILAYATTDPLL</sequence>
<protein>
    <submittedName>
        <fullName evidence="1">Acyl-CoA transferase</fullName>
    </submittedName>
</protein>
<gene>
    <name evidence="1" type="ORF">CG50_10485</name>
</gene>
<dbReference type="Proteomes" id="UP000028824">
    <property type="component" value="Unassembled WGS sequence"/>
</dbReference>
<organism evidence="1 2">
    <name type="scientific">Paenirhodobacter enshiensis</name>
    <dbReference type="NCBI Taxonomy" id="1105367"/>
    <lineage>
        <taxon>Bacteria</taxon>
        <taxon>Pseudomonadati</taxon>
        <taxon>Pseudomonadota</taxon>
        <taxon>Alphaproteobacteria</taxon>
        <taxon>Rhodobacterales</taxon>
        <taxon>Rhodobacter group</taxon>
        <taxon>Paenirhodobacter</taxon>
    </lineage>
</organism>
<dbReference type="OrthoDB" id="7205837at2"/>
<dbReference type="RefSeq" id="WP_036640053.1">
    <property type="nucleotide sequence ID" value="NZ_JFZB01000050.1"/>
</dbReference>
<reference evidence="1 2" key="1">
    <citation type="submission" date="2014-03" db="EMBL/GenBank/DDBJ databases">
        <title>Genome of Paenirhodobacter enshiensis DW2-9.</title>
        <authorList>
            <person name="Wang D."/>
            <person name="Wang G."/>
        </authorList>
    </citation>
    <scope>NUCLEOTIDE SEQUENCE [LARGE SCALE GENOMIC DNA]</scope>
    <source>
        <strain evidence="1 2">DW2-9</strain>
    </source>
</reference>
<proteinExistence type="predicted"/>
<keyword evidence="1" id="KW-0808">Transferase</keyword>